<reference evidence="1" key="2">
    <citation type="submission" date="2021-04" db="EMBL/GenBank/DDBJ databases">
        <authorList>
            <person name="Podell S."/>
        </authorList>
    </citation>
    <scope>NUCLEOTIDE SEQUENCE</scope>
    <source>
        <strain evidence="1">Hildebrandi</strain>
    </source>
</reference>
<proteinExistence type="predicted"/>
<gene>
    <name evidence="1" type="ORF">IV203_021205</name>
</gene>
<dbReference type="EMBL" id="JAGRRH010000024">
    <property type="protein sequence ID" value="KAG7343260.1"/>
    <property type="molecule type" value="Genomic_DNA"/>
</dbReference>
<protein>
    <submittedName>
        <fullName evidence="1">Uncharacterized protein</fullName>
    </submittedName>
</protein>
<accession>A0A9K3KHG4</accession>
<sequence length="239" mass="26513">MKRTVYQIGYRKILTAGSMIVAALSQSVMFRKSPVIEVDAYVARSTTALSPNVAFRRQQRRLVSVSPTISSLIRIRPLPRLTNRSFLPKSTTTNNLSINENYSNIQTQHDHPLIQIGTLIQDRLDENIGATIQNAGMAWLDKDWKGVTESLGQTATALTDFTRTDTRGDCDLHPLWRLVAQELEDISTIEGCSSVGPPASIPNWLAIQDGLRSTASPTSKDARWMEMAATEIDNLIDSN</sequence>
<evidence type="ECO:0000313" key="2">
    <source>
        <dbReference type="Proteomes" id="UP000693970"/>
    </source>
</evidence>
<dbReference type="OrthoDB" id="10608445at2759"/>
<name>A0A9K3KHG4_9STRA</name>
<dbReference type="Proteomes" id="UP000693970">
    <property type="component" value="Unassembled WGS sequence"/>
</dbReference>
<organism evidence="1 2">
    <name type="scientific">Nitzschia inconspicua</name>
    <dbReference type="NCBI Taxonomy" id="303405"/>
    <lineage>
        <taxon>Eukaryota</taxon>
        <taxon>Sar</taxon>
        <taxon>Stramenopiles</taxon>
        <taxon>Ochrophyta</taxon>
        <taxon>Bacillariophyta</taxon>
        <taxon>Bacillariophyceae</taxon>
        <taxon>Bacillariophycidae</taxon>
        <taxon>Bacillariales</taxon>
        <taxon>Bacillariaceae</taxon>
        <taxon>Nitzschia</taxon>
    </lineage>
</organism>
<keyword evidence="2" id="KW-1185">Reference proteome</keyword>
<reference evidence="1" key="1">
    <citation type="journal article" date="2021" name="Sci. Rep.">
        <title>Diploid genomic architecture of Nitzschia inconspicua, an elite biomass production diatom.</title>
        <authorList>
            <person name="Oliver A."/>
            <person name="Podell S."/>
            <person name="Pinowska A."/>
            <person name="Traller J.C."/>
            <person name="Smith S.R."/>
            <person name="McClure R."/>
            <person name="Beliaev A."/>
            <person name="Bohutskyi P."/>
            <person name="Hill E.A."/>
            <person name="Rabines A."/>
            <person name="Zheng H."/>
            <person name="Allen L.Z."/>
            <person name="Kuo A."/>
            <person name="Grigoriev I.V."/>
            <person name="Allen A.E."/>
            <person name="Hazlebeck D."/>
            <person name="Allen E.E."/>
        </authorList>
    </citation>
    <scope>NUCLEOTIDE SEQUENCE</scope>
    <source>
        <strain evidence="1">Hildebrandi</strain>
    </source>
</reference>
<dbReference type="AlphaFoldDB" id="A0A9K3KHG4"/>
<evidence type="ECO:0000313" key="1">
    <source>
        <dbReference type="EMBL" id="KAG7343260.1"/>
    </source>
</evidence>
<comment type="caution">
    <text evidence="1">The sequence shown here is derived from an EMBL/GenBank/DDBJ whole genome shotgun (WGS) entry which is preliminary data.</text>
</comment>